<dbReference type="PANTHER" id="PTHR35368">
    <property type="entry name" value="HYDROPEROXIDE REDUCTASE"/>
    <property type="match status" value="1"/>
</dbReference>
<reference evidence="1 2" key="1">
    <citation type="submission" date="2017-09" db="EMBL/GenBank/DDBJ databases">
        <title>Genomic, metabolic, and phenotypic characteristics of bacterial isolates from the natural microbiome of the model nematode Caenorhabditis elegans.</title>
        <authorList>
            <person name="Zimmermann J."/>
            <person name="Obeng N."/>
            <person name="Yang W."/>
            <person name="Obeng O."/>
            <person name="Kissoyan K."/>
            <person name="Pees B."/>
            <person name="Dirksen P."/>
            <person name="Hoppner M."/>
            <person name="Franke A."/>
            <person name="Rosenstiel P."/>
            <person name="Leippe M."/>
            <person name="Dierking K."/>
            <person name="Kaleta C."/>
            <person name="Schulenburg H."/>
        </authorList>
    </citation>
    <scope>NUCLEOTIDE SEQUENCE [LARGE SCALE GENOMIC DNA]</scope>
    <source>
        <strain evidence="1 2">MYb73</strain>
    </source>
</reference>
<dbReference type="RefSeq" id="WP_105238257.1">
    <property type="nucleotide sequence ID" value="NZ_CP023270.1"/>
</dbReference>
<dbReference type="InterPro" id="IPR052924">
    <property type="entry name" value="OsmC/Ohr_hydroprdx_reductase"/>
</dbReference>
<organism evidence="1 2">
    <name type="scientific">Achromobacter spanius</name>
    <dbReference type="NCBI Taxonomy" id="217203"/>
    <lineage>
        <taxon>Bacteria</taxon>
        <taxon>Pseudomonadati</taxon>
        <taxon>Pseudomonadota</taxon>
        <taxon>Betaproteobacteria</taxon>
        <taxon>Burkholderiales</taxon>
        <taxon>Alcaligenaceae</taxon>
        <taxon>Achromobacter</taxon>
    </lineage>
</organism>
<evidence type="ECO:0000313" key="1">
    <source>
        <dbReference type="EMBL" id="AVJ27376.1"/>
    </source>
</evidence>
<name>A0A2S0I5Q5_9BURK</name>
<dbReference type="InterPro" id="IPR036102">
    <property type="entry name" value="OsmC/Ohrsf"/>
</dbReference>
<dbReference type="InterPro" id="IPR003718">
    <property type="entry name" value="OsmC/Ohr_fam"/>
</dbReference>
<dbReference type="EMBL" id="CP023270">
    <property type="protein sequence ID" value="AVJ27376.1"/>
    <property type="molecule type" value="Genomic_DNA"/>
</dbReference>
<evidence type="ECO:0000313" key="2">
    <source>
        <dbReference type="Proteomes" id="UP000239477"/>
    </source>
</evidence>
<accession>A0A2S0I5Q5</accession>
<sequence length="177" mass="19404">MSTLNEYLDQKRAAVLLRNGRDPKTVEPVKLRAHVSAEGRSGVRRIRIRDHQVVSDSPADFAGYDLGPSSPELLLGSLGSCLTHIFLIKAAELELPLESLEVSIEGDLDPRGGKPGYEAVPFFPHNIRYTAHIVSPADEHAVRAVHEAVEAWCPILNLLKQPQALHGSVEHTRSAPQ</sequence>
<dbReference type="Gene3D" id="3.30.300.20">
    <property type="match status" value="1"/>
</dbReference>
<proteinExistence type="predicted"/>
<dbReference type="Pfam" id="PF02566">
    <property type="entry name" value="OsmC"/>
    <property type="match status" value="1"/>
</dbReference>
<dbReference type="OrthoDB" id="9811389at2"/>
<dbReference type="SUPFAM" id="SSF82784">
    <property type="entry name" value="OsmC-like"/>
    <property type="match status" value="1"/>
</dbReference>
<dbReference type="Proteomes" id="UP000239477">
    <property type="component" value="Chromosome"/>
</dbReference>
<gene>
    <name evidence="1" type="ORF">CLM73_09795</name>
</gene>
<keyword evidence="2" id="KW-1185">Reference proteome</keyword>
<dbReference type="AlphaFoldDB" id="A0A2S0I5Q5"/>
<dbReference type="PANTHER" id="PTHR35368:SF1">
    <property type="entry name" value="HYDROPEROXIDE REDUCTASE"/>
    <property type="match status" value="1"/>
</dbReference>
<protein>
    <submittedName>
        <fullName evidence="1">Osmotically inducible protein OsmC</fullName>
    </submittedName>
</protein>
<dbReference type="InterPro" id="IPR015946">
    <property type="entry name" value="KH_dom-like_a/b"/>
</dbReference>